<name>A0A4Y2DX72_ARAVE</name>
<comment type="caution">
    <text evidence="2">The sequence shown here is derived from an EMBL/GenBank/DDBJ whole genome shotgun (WGS) entry which is preliminary data.</text>
</comment>
<sequence>MLHCKIHSAPNSNHHVNGADGVWSRISADSQKSPARKELPHLEESPIHTLSISGHKINAVAFCRRMNRDAPSSQSNVNLRHFKRRPVAAISQAPLRAQGWEERQRTAPHAPLYTEAKTTSR</sequence>
<accession>A0A4Y2DX72</accession>
<feature type="region of interest" description="Disordered" evidence="1">
    <location>
        <begin position="95"/>
        <end position="121"/>
    </location>
</feature>
<keyword evidence="3" id="KW-1185">Reference proteome</keyword>
<proteinExistence type="predicted"/>
<dbReference type="EMBL" id="BGPR01000439">
    <property type="protein sequence ID" value="GBM20205.1"/>
    <property type="molecule type" value="Genomic_DNA"/>
</dbReference>
<protein>
    <submittedName>
        <fullName evidence="2">Uncharacterized protein</fullName>
    </submittedName>
</protein>
<reference evidence="2 3" key="1">
    <citation type="journal article" date="2019" name="Sci. Rep.">
        <title>Orb-weaving spider Araneus ventricosus genome elucidates the spidroin gene catalogue.</title>
        <authorList>
            <person name="Kono N."/>
            <person name="Nakamura H."/>
            <person name="Ohtoshi R."/>
            <person name="Moran D.A.P."/>
            <person name="Shinohara A."/>
            <person name="Yoshida Y."/>
            <person name="Fujiwara M."/>
            <person name="Mori M."/>
            <person name="Tomita M."/>
            <person name="Arakawa K."/>
        </authorList>
    </citation>
    <scope>NUCLEOTIDE SEQUENCE [LARGE SCALE GENOMIC DNA]</scope>
</reference>
<organism evidence="2 3">
    <name type="scientific">Araneus ventricosus</name>
    <name type="common">Orbweaver spider</name>
    <name type="synonym">Epeira ventricosa</name>
    <dbReference type="NCBI Taxonomy" id="182803"/>
    <lineage>
        <taxon>Eukaryota</taxon>
        <taxon>Metazoa</taxon>
        <taxon>Ecdysozoa</taxon>
        <taxon>Arthropoda</taxon>
        <taxon>Chelicerata</taxon>
        <taxon>Arachnida</taxon>
        <taxon>Araneae</taxon>
        <taxon>Araneomorphae</taxon>
        <taxon>Entelegynae</taxon>
        <taxon>Araneoidea</taxon>
        <taxon>Araneidae</taxon>
        <taxon>Araneus</taxon>
    </lineage>
</organism>
<gene>
    <name evidence="2" type="ORF">AVEN_216632_1</name>
</gene>
<evidence type="ECO:0000256" key="1">
    <source>
        <dbReference type="SAM" id="MobiDB-lite"/>
    </source>
</evidence>
<evidence type="ECO:0000313" key="2">
    <source>
        <dbReference type="EMBL" id="GBM20205.1"/>
    </source>
</evidence>
<evidence type="ECO:0000313" key="3">
    <source>
        <dbReference type="Proteomes" id="UP000499080"/>
    </source>
</evidence>
<dbReference type="AlphaFoldDB" id="A0A4Y2DX72"/>
<dbReference type="Proteomes" id="UP000499080">
    <property type="component" value="Unassembled WGS sequence"/>
</dbReference>